<keyword evidence="2" id="KW-1185">Reference proteome</keyword>
<evidence type="ECO:0000313" key="2">
    <source>
        <dbReference type="Proteomes" id="UP000199197"/>
    </source>
</evidence>
<dbReference type="AlphaFoldDB" id="A0A0P1NTR5"/>
<dbReference type="EMBL" id="CZVW01000012">
    <property type="protein sequence ID" value="CUT02373.1"/>
    <property type="molecule type" value="Genomic_DNA"/>
</dbReference>
<protein>
    <submittedName>
        <fullName evidence="1">MSHA pilin protein MshD</fullName>
    </submittedName>
</protein>
<accession>A0A0P1NTR5</accession>
<sequence>MGTGQTLITILALALLSLAVLNINRSLSSHDVSLAQNRYRLEALSIATSYIEQASQYYFDEAVADSNNTEKTNPNTFSSALGLDPDDTTMIGQMEIDDFDDYNGITRIDTGRSSVVYRVSFKVEYVDLSGSKVVPVTYKTFHKRMTVFVTDVYDPPLIYRETARGKVRDTVKISFIYSYWFYN</sequence>
<evidence type="ECO:0000313" key="1">
    <source>
        <dbReference type="EMBL" id="CUT02373.1"/>
    </source>
</evidence>
<dbReference type="RefSeq" id="WP_092350007.1">
    <property type="nucleotide sequence ID" value="NZ_CZVW01000012.1"/>
</dbReference>
<name>A0A0P1NTR5_9BACT</name>
<dbReference type="OrthoDB" id="9789207at2"/>
<proteinExistence type="predicted"/>
<gene>
    <name evidence="1" type="ORF">JGI23_01237</name>
</gene>
<reference evidence="2" key="1">
    <citation type="submission" date="2015-11" db="EMBL/GenBank/DDBJ databases">
        <authorList>
            <person name="Varghese N."/>
        </authorList>
    </citation>
    <scope>NUCLEOTIDE SEQUENCE [LARGE SCALE GENOMIC DNA]</scope>
    <source>
        <strain evidence="2">JGI-23</strain>
    </source>
</reference>
<dbReference type="Proteomes" id="UP000199197">
    <property type="component" value="Unassembled WGS sequence"/>
</dbReference>
<organism evidence="1 2">
    <name type="scientific">Candidatus Chryseopegocella kryptomonas</name>
    <dbReference type="NCBI Taxonomy" id="1633643"/>
    <lineage>
        <taxon>Bacteria</taxon>
        <taxon>Pseudomonadati</taxon>
        <taxon>Candidatus Kryptoniota</taxon>
        <taxon>Candidatus Chryseopegocella</taxon>
    </lineage>
</organism>